<evidence type="ECO:0008006" key="2">
    <source>
        <dbReference type="Google" id="ProtNLM"/>
    </source>
</evidence>
<dbReference type="Gene3D" id="3.90.190.10">
    <property type="entry name" value="Protein tyrosine phosphatase superfamily"/>
    <property type="match status" value="1"/>
</dbReference>
<reference evidence="1" key="1">
    <citation type="journal article" date="2020" name="mSystems">
        <title>Genome- and Community-Level Interaction Insights into Carbon Utilization and Element Cycling Functions of Hydrothermarchaeota in Hydrothermal Sediment.</title>
        <authorList>
            <person name="Zhou Z."/>
            <person name="Liu Y."/>
            <person name="Xu W."/>
            <person name="Pan J."/>
            <person name="Luo Z.H."/>
            <person name="Li M."/>
        </authorList>
    </citation>
    <scope>NUCLEOTIDE SEQUENCE [LARGE SCALE GENOMIC DNA]</scope>
    <source>
        <strain evidence="1">HyVt-513</strain>
    </source>
</reference>
<dbReference type="Proteomes" id="UP000885722">
    <property type="component" value="Unassembled WGS sequence"/>
</dbReference>
<protein>
    <recommendedName>
        <fullName evidence="2">Beta-lactamase hydrolase-family protein</fullName>
    </recommendedName>
</protein>
<evidence type="ECO:0000313" key="1">
    <source>
        <dbReference type="EMBL" id="HFC04016.1"/>
    </source>
</evidence>
<dbReference type="SUPFAM" id="SSF52799">
    <property type="entry name" value="(Phosphotyrosine protein) phosphatases II"/>
    <property type="match status" value="1"/>
</dbReference>
<gene>
    <name evidence="1" type="ORF">ENJ74_04010</name>
</gene>
<comment type="caution">
    <text evidence="1">The sequence shown here is derived from an EMBL/GenBank/DDBJ whole genome shotgun (WGS) entry which is preliminary data.</text>
</comment>
<accession>A0A7V2WM63</accession>
<organism evidence="1">
    <name type="scientific">Nitratifractor salsuginis</name>
    <dbReference type="NCBI Taxonomy" id="269261"/>
    <lineage>
        <taxon>Bacteria</taxon>
        <taxon>Pseudomonadati</taxon>
        <taxon>Campylobacterota</taxon>
        <taxon>Epsilonproteobacteria</taxon>
        <taxon>Campylobacterales</taxon>
        <taxon>Sulfurovaceae</taxon>
        <taxon>Nitratifractor</taxon>
    </lineage>
</organism>
<dbReference type="AlphaFoldDB" id="A0A7V2WM63"/>
<name>A0A7V2WM63_9BACT</name>
<dbReference type="CDD" id="cd14503">
    <property type="entry name" value="PTP-bact"/>
    <property type="match status" value="1"/>
</dbReference>
<proteinExistence type="predicted"/>
<dbReference type="InterPro" id="IPR029021">
    <property type="entry name" value="Prot-tyrosine_phosphatase-like"/>
</dbReference>
<dbReference type="EMBL" id="DRNO01000272">
    <property type="protein sequence ID" value="HFC04016.1"/>
    <property type="molecule type" value="Genomic_DNA"/>
</dbReference>
<sequence length="153" mass="17545">MSGIQAPAQQLVHQHLMSSALPEAEDFAQMAALGFEAVISLGRPEDSRYLRDEDILVTAAGMRYLHLPVDFSAPAFGDYELLRDLLNALYPRKIWLHCAENKRVSALIFLYNVIDRSMPIAEAKARLHLVWHPDEIWQAFLDEALEKYVYQYI</sequence>